<dbReference type="GO" id="GO:0016788">
    <property type="term" value="F:hydrolase activity, acting on ester bonds"/>
    <property type="evidence" value="ECO:0007669"/>
    <property type="project" value="InterPro"/>
</dbReference>
<evidence type="ECO:0000256" key="7">
    <source>
        <dbReference type="SAM" id="SignalP"/>
    </source>
</evidence>
<dbReference type="GO" id="GO:0003676">
    <property type="term" value="F:nucleic acid binding"/>
    <property type="evidence" value="ECO:0007669"/>
    <property type="project" value="InterPro"/>
</dbReference>
<dbReference type="SUPFAM" id="SSF48537">
    <property type="entry name" value="Phospholipase C/P1 nuclease"/>
    <property type="match status" value="1"/>
</dbReference>
<evidence type="ECO:0000313" key="9">
    <source>
        <dbReference type="Proteomes" id="UP000228621"/>
    </source>
</evidence>
<dbReference type="Proteomes" id="UP000228621">
    <property type="component" value="Unassembled WGS sequence"/>
</dbReference>
<gene>
    <name evidence="8" type="ORF">CEX98_05465</name>
</gene>
<keyword evidence="3" id="KW-0255">Endonuclease</keyword>
<dbReference type="GO" id="GO:0006308">
    <property type="term" value="P:DNA catabolic process"/>
    <property type="evidence" value="ECO:0007669"/>
    <property type="project" value="InterPro"/>
</dbReference>
<protein>
    <submittedName>
        <fullName evidence="8">S1/P1 Nuclease</fullName>
    </submittedName>
</protein>
<dbReference type="PANTHER" id="PTHR33146:SF26">
    <property type="entry name" value="ENDONUCLEASE 4"/>
    <property type="match status" value="1"/>
</dbReference>
<keyword evidence="1" id="KW-0540">Nuclease</keyword>
<dbReference type="OrthoDB" id="267579at2"/>
<keyword evidence="9" id="KW-1185">Reference proteome</keyword>
<feature type="chain" id="PRO_5012472717" evidence="7">
    <location>
        <begin position="24"/>
        <end position="286"/>
    </location>
</feature>
<dbReference type="GO" id="GO:0004519">
    <property type="term" value="F:endonuclease activity"/>
    <property type="evidence" value="ECO:0007669"/>
    <property type="project" value="UniProtKB-KW"/>
</dbReference>
<dbReference type="CDD" id="cd11010">
    <property type="entry name" value="S1-P1_nuclease"/>
    <property type="match status" value="1"/>
</dbReference>
<dbReference type="Gene3D" id="1.10.575.10">
    <property type="entry name" value="P1 Nuclease"/>
    <property type="match status" value="1"/>
</dbReference>
<evidence type="ECO:0000256" key="2">
    <source>
        <dbReference type="ARBA" id="ARBA00022723"/>
    </source>
</evidence>
<name>A0A2A5JT70_PSEO7</name>
<sequence>MLRKSMSLLLAVGMTLTASHAQAWGQNGHRIIGELADGHITDQTRLAIQPLLEGDSLAEVSTWADEMRSDPSTFWRKQSSKWHYINIDNPEAMHEHVHSDLNDKEKVKNILDGIYYSINTLQSQSKSIDEKRFALRFLVHLVGDSHQPFHAGRGKDRGGNMIKVKFFGSDTNLHSTWDSKLIENENLSFTEFTRFIQTSNNEVIAEYLDSTPADWLVESNNIAEKVYNSNETDISYGYIYKYMPTIKFRLQQGGIRLAGLLNQIFDPNSKPLVSSLKPANKTTVNH</sequence>
<evidence type="ECO:0000256" key="1">
    <source>
        <dbReference type="ARBA" id="ARBA00022722"/>
    </source>
</evidence>
<dbReference type="GO" id="GO:0046872">
    <property type="term" value="F:metal ion binding"/>
    <property type="evidence" value="ECO:0007669"/>
    <property type="project" value="UniProtKB-KW"/>
</dbReference>
<keyword evidence="5" id="KW-1015">Disulfide bond</keyword>
<organism evidence="8 9">
    <name type="scientific">Pseudoalteromonas piscicida</name>
    <dbReference type="NCBI Taxonomy" id="43662"/>
    <lineage>
        <taxon>Bacteria</taxon>
        <taxon>Pseudomonadati</taxon>
        <taxon>Pseudomonadota</taxon>
        <taxon>Gammaproteobacteria</taxon>
        <taxon>Alteromonadales</taxon>
        <taxon>Pseudoalteromonadaceae</taxon>
        <taxon>Pseudoalteromonas</taxon>
    </lineage>
</organism>
<evidence type="ECO:0000256" key="5">
    <source>
        <dbReference type="ARBA" id="ARBA00023157"/>
    </source>
</evidence>
<keyword evidence="7" id="KW-0732">Signal</keyword>
<dbReference type="Pfam" id="PF02265">
    <property type="entry name" value="S1-P1_nuclease"/>
    <property type="match status" value="1"/>
</dbReference>
<keyword evidence="4" id="KW-0378">Hydrolase</keyword>
<dbReference type="RefSeq" id="WP_099641109.1">
    <property type="nucleotide sequence ID" value="NZ_NKHF01000025.1"/>
</dbReference>
<feature type="signal peptide" evidence="7">
    <location>
        <begin position="1"/>
        <end position="23"/>
    </location>
</feature>
<proteinExistence type="predicted"/>
<keyword evidence="2" id="KW-0479">Metal-binding</keyword>
<dbReference type="EMBL" id="NKHF01000025">
    <property type="protein sequence ID" value="PCK32672.1"/>
    <property type="molecule type" value="Genomic_DNA"/>
</dbReference>
<dbReference type="InterPro" id="IPR008947">
    <property type="entry name" value="PLipase_C/P1_nuclease_dom_sf"/>
</dbReference>
<evidence type="ECO:0000256" key="3">
    <source>
        <dbReference type="ARBA" id="ARBA00022759"/>
    </source>
</evidence>
<comment type="caution">
    <text evidence="8">The sequence shown here is derived from an EMBL/GenBank/DDBJ whole genome shotgun (WGS) entry which is preliminary data.</text>
</comment>
<evidence type="ECO:0000313" key="8">
    <source>
        <dbReference type="EMBL" id="PCK32672.1"/>
    </source>
</evidence>
<dbReference type="InterPro" id="IPR003154">
    <property type="entry name" value="S1/P1nuclease"/>
</dbReference>
<accession>A0A2A5JT70</accession>
<dbReference type="AlphaFoldDB" id="A0A2A5JT70"/>
<evidence type="ECO:0000256" key="6">
    <source>
        <dbReference type="ARBA" id="ARBA00023180"/>
    </source>
</evidence>
<dbReference type="PANTHER" id="PTHR33146">
    <property type="entry name" value="ENDONUCLEASE 4"/>
    <property type="match status" value="1"/>
</dbReference>
<evidence type="ECO:0000256" key="4">
    <source>
        <dbReference type="ARBA" id="ARBA00022801"/>
    </source>
</evidence>
<reference evidence="9" key="1">
    <citation type="journal article" date="2019" name="Genome Announc.">
        <title>Draft Genome Sequence of Pseudoalteromonas piscicida Strain 36Y ROTHPW, an Hypersaline Seawater Isolate from the South Coast of Sonora, Mexico.</title>
        <authorList>
            <person name="Sanchez-Diaz R."/>
            <person name="Molina-Garza Z.J."/>
            <person name="Cruz-Suarez L.E."/>
            <person name="Selvin J."/>
            <person name="Kiran G.S."/>
            <person name="Ibarra-Gamez J.C."/>
            <person name="Gomez-Gil B."/>
            <person name="Galaviz-Silva L."/>
        </authorList>
    </citation>
    <scope>NUCLEOTIDE SEQUENCE [LARGE SCALE GENOMIC DNA]</scope>
    <source>
        <strain evidence="9">36Y_RITHPW</strain>
    </source>
</reference>
<keyword evidence="6" id="KW-0325">Glycoprotein</keyword>